<feature type="transmembrane region" description="Helical" evidence="6">
    <location>
        <begin position="12"/>
        <end position="32"/>
    </location>
</feature>
<dbReference type="Pfam" id="PF06079">
    <property type="entry name" value="Apyrase"/>
    <property type="match status" value="1"/>
</dbReference>
<dbReference type="PANTHER" id="PTHR13023">
    <property type="entry name" value="APYRASE"/>
    <property type="match status" value="1"/>
</dbReference>
<keyword evidence="8" id="KW-1185">Reference proteome</keyword>
<dbReference type="EMBL" id="JAOAOG010000109">
    <property type="protein sequence ID" value="KAJ6248686.1"/>
    <property type="molecule type" value="Genomic_DNA"/>
</dbReference>
<evidence type="ECO:0000313" key="7">
    <source>
        <dbReference type="EMBL" id="KAJ6248686.1"/>
    </source>
</evidence>
<organism evidence="7 8">
    <name type="scientific">Anaeramoeba flamelloides</name>
    <dbReference type="NCBI Taxonomy" id="1746091"/>
    <lineage>
        <taxon>Eukaryota</taxon>
        <taxon>Metamonada</taxon>
        <taxon>Anaeramoebidae</taxon>
        <taxon>Anaeramoeba</taxon>
    </lineage>
</organism>
<proteinExistence type="inferred from homology"/>
<keyword evidence="6" id="KW-0812">Transmembrane</keyword>
<dbReference type="InterPro" id="IPR009283">
    <property type="entry name" value="Apyrase"/>
</dbReference>
<dbReference type="Proteomes" id="UP001150062">
    <property type="component" value="Unassembled WGS sequence"/>
</dbReference>
<comment type="caution">
    <text evidence="7">The sequence shown here is derived from an EMBL/GenBank/DDBJ whole genome shotgun (WGS) entry which is preliminary data.</text>
</comment>
<evidence type="ECO:0000256" key="4">
    <source>
        <dbReference type="ARBA" id="ARBA00022837"/>
    </source>
</evidence>
<keyword evidence="4" id="KW-0106">Calcium</keyword>
<dbReference type="Gene3D" id="2.120.10.100">
    <property type="entry name" value="Apyrase"/>
    <property type="match status" value="1"/>
</dbReference>
<evidence type="ECO:0000256" key="3">
    <source>
        <dbReference type="ARBA" id="ARBA00022801"/>
    </source>
</evidence>
<evidence type="ECO:0000256" key="6">
    <source>
        <dbReference type="SAM" id="Phobius"/>
    </source>
</evidence>
<comment type="similarity">
    <text evidence="5">Belongs to the apyrase family.</text>
</comment>
<sequence length="342" mass="39777">MKLAKTAKNPRFIIFIIFIIFFLFGFTLYHNIQKNSQYSVKHEKFDIYLIADLDKKSKQDTPKPSWRSYLKTGTLTRNKDSDTYSLTWKEEHLLESRLGEGGRGMELSELILWNKMLLAFDDRSGIVFEVHNGQVIPRYILSTGNGYSQKGFKSEWATIKDGDLYVGSHGFEWRKDGKIDNYDCSFIKKISKNGKIEHINWKSNYDALREATNSIAPGYQAHEAVGWNEKYKRWYFLPRKISSEIYEEEKDETQASNKLISVDNKFKNVMVEEIGEYDNTKGFSSFKFIPSSPDEMIITKSLEVGDKTESYIMIVNFITKKILLPLTKFADEKYEGVEIIPQ</sequence>
<evidence type="ECO:0000256" key="5">
    <source>
        <dbReference type="ARBA" id="ARBA00025738"/>
    </source>
</evidence>
<evidence type="ECO:0000256" key="1">
    <source>
        <dbReference type="ARBA" id="ARBA00001913"/>
    </source>
</evidence>
<keyword evidence="3" id="KW-0378">Hydrolase</keyword>
<keyword evidence="2" id="KW-0479">Metal-binding</keyword>
<accession>A0ABQ8YVR8</accession>
<dbReference type="InterPro" id="IPR036258">
    <property type="entry name" value="Apyrase_sf"/>
</dbReference>
<evidence type="ECO:0000256" key="2">
    <source>
        <dbReference type="ARBA" id="ARBA00022723"/>
    </source>
</evidence>
<keyword evidence="6" id="KW-0472">Membrane</keyword>
<evidence type="ECO:0000313" key="8">
    <source>
        <dbReference type="Proteomes" id="UP001150062"/>
    </source>
</evidence>
<keyword evidence="6" id="KW-1133">Transmembrane helix</keyword>
<protein>
    <submittedName>
        <fullName evidence="7">Soluble calcium-activated nucleotidase 1</fullName>
    </submittedName>
</protein>
<dbReference type="PANTHER" id="PTHR13023:SF3">
    <property type="entry name" value="SOLUBLE CALCIUM-ACTIVATED NUCLEOTIDASE 1"/>
    <property type="match status" value="1"/>
</dbReference>
<name>A0ABQ8YVR8_9EUKA</name>
<comment type="cofactor">
    <cofactor evidence="1">
        <name>Ca(2+)</name>
        <dbReference type="ChEBI" id="CHEBI:29108"/>
    </cofactor>
</comment>
<dbReference type="SUPFAM" id="SSF101887">
    <property type="entry name" value="Apyrase"/>
    <property type="match status" value="1"/>
</dbReference>
<gene>
    <name evidence="7" type="ORF">M0813_17420</name>
</gene>
<reference evidence="7" key="1">
    <citation type="submission" date="2022-08" db="EMBL/GenBank/DDBJ databases">
        <title>Novel sulfate-reducing endosymbionts in the free-living metamonad Anaeramoeba.</title>
        <authorList>
            <person name="Jerlstrom-Hultqvist J."/>
            <person name="Cepicka I."/>
            <person name="Gallot-Lavallee L."/>
            <person name="Salas-Leiva D."/>
            <person name="Curtis B.A."/>
            <person name="Zahonova K."/>
            <person name="Pipaliya S."/>
            <person name="Dacks J."/>
            <person name="Roger A.J."/>
        </authorList>
    </citation>
    <scope>NUCLEOTIDE SEQUENCE</scope>
    <source>
        <strain evidence="7">Schooner1</strain>
    </source>
</reference>